<accession>A0A5C7IPF3</accession>
<evidence type="ECO:0000313" key="1">
    <source>
        <dbReference type="EMBL" id="TXG71243.1"/>
    </source>
</evidence>
<dbReference type="InterPro" id="IPR038538">
    <property type="entry name" value="MTERF_sf"/>
</dbReference>
<comment type="caution">
    <text evidence="1">The sequence shown here is derived from an EMBL/GenBank/DDBJ whole genome shotgun (WGS) entry which is preliminary data.</text>
</comment>
<organism evidence="1 2">
    <name type="scientific">Acer yangbiense</name>
    <dbReference type="NCBI Taxonomy" id="1000413"/>
    <lineage>
        <taxon>Eukaryota</taxon>
        <taxon>Viridiplantae</taxon>
        <taxon>Streptophyta</taxon>
        <taxon>Embryophyta</taxon>
        <taxon>Tracheophyta</taxon>
        <taxon>Spermatophyta</taxon>
        <taxon>Magnoliopsida</taxon>
        <taxon>eudicotyledons</taxon>
        <taxon>Gunneridae</taxon>
        <taxon>Pentapetalae</taxon>
        <taxon>rosids</taxon>
        <taxon>malvids</taxon>
        <taxon>Sapindales</taxon>
        <taxon>Sapindaceae</taxon>
        <taxon>Hippocastanoideae</taxon>
        <taxon>Acereae</taxon>
        <taxon>Acer</taxon>
    </lineage>
</organism>
<dbReference type="Gene3D" id="1.25.70.10">
    <property type="entry name" value="Transcription termination factor 3, mitochondrial"/>
    <property type="match status" value="1"/>
</dbReference>
<evidence type="ECO:0000313" key="2">
    <source>
        <dbReference type="Proteomes" id="UP000323000"/>
    </source>
</evidence>
<reference evidence="2" key="1">
    <citation type="journal article" date="2019" name="Gigascience">
        <title>De novo genome assembly of the endangered Acer yangbiense, a plant species with extremely small populations endemic to Yunnan Province, China.</title>
        <authorList>
            <person name="Yang J."/>
            <person name="Wariss H.M."/>
            <person name="Tao L."/>
            <person name="Zhang R."/>
            <person name="Yun Q."/>
            <person name="Hollingsworth P."/>
            <person name="Dao Z."/>
            <person name="Luo G."/>
            <person name="Guo H."/>
            <person name="Ma Y."/>
            <person name="Sun W."/>
        </authorList>
    </citation>
    <scope>NUCLEOTIDE SEQUENCE [LARGE SCALE GENOMIC DNA]</scope>
    <source>
        <strain evidence="2">cv. Malutang</strain>
    </source>
</reference>
<proteinExistence type="predicted"/>
<dbReference type="Proteomes" id="UP000323000">
    <property type="component" value="Chromosome 2"/>
</dbReference>
<gene>
    <name evidence="1" type="ORF">EZV62_006178</name>
</gene>
<dbReference type="EMBL" id="VAHF01000002">
    <property type="protein sequence ID" value="TXG71243.1"/>
    <property type="molecule type" value="Genomic_DNA"/>
</dbReference>
<dbReference type="OrthoDB" id="637682at2759"/>
<dbReference type="AlphaFoldDB" id="A0A5C7IPF3"/>
<name>A0A5C7IPF3_9ROSI</name>
<keyword evidence="2" id="KW-1185">Reference proteome</keyword>
<protein>
    <submittedName>
        <fullName evidence="1">Uncharacterized protein</fullName>
    </submittedName>
</protein>
<sequence length="109" mass="12374">MTFVVATLKFPANTVLKYPFLLFNNLEAAMKPRLVLAGKIQDMGLSPEIKGRAAILRALRMAEKRFLKAYVSCHPQDVADELMEVYRNAKCIKRLAEGSKKIERKGFPF</sequence>